<evidence type="ECO:0000256" key="7">
    <source>
        <dbReference type="ARBA" id="ARBA00023242"/>
    </source>
</evidence>
<dbReference type="Proteomes" id="UP001159042">
    <property type="component" value="Unassembled WGS sequence"/>
</dbReference>
<dbReference type="PANTHER" id="PTHR22930:SF289">
    <property type="entry name" value="DDE TNP4 DOMAIN-CONTAINING PROTEIN-RELATED"/>
    <property type="match status" value="1"/>
</dbReference>
<dbReference type="GO" id="GO:0004518">
    <property type="term" value="F:nuclease activity"/>
    <property type="evidence" value="ECO:0007669"/>
    <property type="project" value="UniProtKB-KW"/>
</dbReference>
<evidence type="ECO:0000256" key="1">
    <source>
        <dbReference type="ARBA" id="ARBA00001968"/>
    </source>
</evidence>
<comment type="subcellular location">
    <subcellularLocation>
        <location evidence="2">Nucleus</location>
    </subcellularLocation>
</comment>
<keyword evidence="10" id="KW-1185">Reference proteome</keyword>
<dbReference type="InterPro" id="IPR027806">
    <property type="entry name" value="HARBI1_dom"/>
</dbReference>
<dbReference type="GO" id="GO:0016787">
    <property type="term" value="F:hydrolase activity"/>
    <property type="evidence" value="ECO:0007669"/>
    <property type="project" value="UniProtKB-KW"/>
</dbReference>
<dbReference type="EMBL" id="JANEYG010000036">
    <property type="protein sequence ID" value="KAJ8917007.1"/>
    <property type="molecule type" value="Genomic_DNA"/>
</dbReference>
<comment type="similarity">
    <text evidence="3">Belongs to the HARBI1 family.</text>
</comment>
<dbReference type="PANTHER" id="PTHR22930">
    <property type="match status" value="1"/>
</dbReference>
<keyword evidence="5" id="KW-0479">Metal-binding</keyword>
<feature type="domain" description="DDE Tnp4" evidence="8">
    <location>
        <begin position="141"/>
        <end position="277"/>
    </location>
</feature>
<evidence type="ECO:0000256" key="5">
    <source>
        <dbReference type="ARBA" id="ARBA00022723"/>
    </source>
</evidence>
<evidence type="ECO:0000259" key="8">
    <source>
        <dbReference type="Pfam" id="PF13359"/>
    </source>
</evidence>
<accession>A0AAV8VSL2</accession>
<comment type="caution">
    <text evidence="9">The sequence shown here is derived from an EMBL/GenBank/DDBJ whole genome shotgun (WGS) entry which is preliminary data.</text>
</comment>
<keyword evidence="7" id="KW-0539">Nucleus</keyword>
<organism evidence="9 10">
    <name type="scientific">Exocentrus adspersus</name>
    <dbReference type="NCBI Taxonomy" id="1586481"/>
    <lineage>
        <taxon>Eukaryota</taxon>
        <taxon>Metazoa</taxon>
        <taxon>Ecdysozoa</taxon>
        <taxon>Arthropoda</taxon>
        <taxon>Hexapoda</taxon>
        <taxon>Insecta</taxon>
        <taxon>Pterygota</taxon>
        <taxon>Neoptera</taxon>
        <taxon>Endopterygota</taxon>
        <taxon>Coleoptera</taxon>
        <taxon>Polyphaga</taxon>
        <taxon>Cucujiformia</taxon>
        <taxon>Chrysomeloidea</taxon>
        <taxon>Cerambycidae</taxon>
        <taxon>Lamiinae</taxon>
        <taxon>Acanthocinini</taxon>
        <taxon>Exocentrus</taxon>
    </lineage>
</organism>
<dbReference type="GO" id="GO:0005634">
    <property type="term" value="C:nucleus"/>
    <property type="evidence" value="ECO:0007669"/>
    <property type="project" value="UniProtKB-SubCell"/>
</dbReference>
<evidence type="ECO:0000256" key="4">
    <source>
        <dbReference type="ARBA" id="ARBA00022722"/>
    </source>
</evidence>
<proteinExistence type="inferred from homology"/>
<sequence length="287" mass="32892">ATQLESPFIRDAQNPLQFFNTQEFKLRYRFRKEVVLDVLLPLVNQCLTKQNKRGLPIPPVMQLLTCLRFYATSNFQLVSVDWRGISQSTISNIIKTVSTLIAQRLGEFIHFPNTEEGFRSNFRRFYEITAHILKIGNPGGDNGEVFRNRKGFFSLNVQVVSGPKREIYDIVVRHPGSSYDSLIFDRSAVRVRMERGDIPGLLLGDNGYPCRHYLLTPVLQLGTEAAVRYNTAHIRTRNVVERLFGTWKRHFPCLQRGLLTKLETSLAIICATAVLYNIGKMKLKKTT</sequence>
<evidence type="ECO:0000256" key="6">
    <source>
        <dbReference type="ARBA" id="ARBA00022801"/>
    </source>
</evidence>
<evidence type="ECO:0000313" key="9">
    <source>
        <dbReference type="EMBL" id="KAJ8917007.1"/>
    </source>
</evidence>
<comment type="cofactor">
    <cofactor evidence="1">
        <name>a divalent metal cation</name>
        <dbReference type="ChEBI" id="CHEBI:60240"/>
    </cofactor>
</comment>
<dbReference type="AlphaFoldDB" id="A0AAV8VSL2"/>
<name>A0AAV8VSL2_9CUCU</name>
<gene>
    <name evidence="9" type="ORF">NQ315_012924</name>
</gene>
<dbReference type="Pfam" id="PF13359">
    <property type="entry name" value="DDE_Tnp_4"/>
    <property type="match status" value="1"/>
</dbReference>
<protein>
    <recommendedName>
        <fullName evidence="8">DDE Tnp4 domain-containing protein</fullName>
    </recommendedName>
</protein>
<evidence type="ECO:0000256" key="2">
    <source>
        <dbReference type="ARBA" id="ARBA00004123"/>
    </source>
</evidence>
<keyword evidence="6" id="KW-0378">Hydrolase</keyword>
<evidence type="ECO:0000313" key="10">
    <source>
        <dbReference type="Proteomes" id="UP001159042"/>
    </source>
</evidence>
<reference evidence="9 10" key="1">
    <citation type="journal article" date="2023" name="Insect Mol. Biol.">
        <title>Genome sequencing provides insights into the evolution of gene families encoding plant cell wall-degrading enzymes in longhorned beetles.</title>
        <authorList>
            <person name="Shin N.R."/>
            <person name="Okamura Y."/>
            <person name="Kirsch R."/>
            <person name="Pauchet Y."/>
        </authorList>
    </citation>
    <scope>NUCLEOTIDE SEQUENCE [LARGE SCALE GENOMIC DNA]</scope>
    <source>
        <strain evidence="9">EAD_L_NR</strain>
    </source>
</reference>
<keyword evidence="4" id="KW-0540">Nuclease</keyword>
<evidence type="ECO:0000256" key="3">
    <source>
        <dbReference type="ARBA" id="ARBA00006958"/>
    </source>
</evidence>
<feature type="non-terminal residue" evidence="9">
    <location>
        <position position="1"/>
    </location>
</feature>
<dbReference type="GO" id="GO:0046872">
    <property type="term" value="F:metal ion binding"/>
    <property type="evidence" value="ECO:0007669"/>
    <property type="project" value="UniProtKB-KW"/>
</dbReference>
<dbReference type="InterPro" id="IPR045249">
    <property type="entry name" value="HARBI1-like"/>
</dbReference>